<comment type="similarity">
    <text evidence="1">Belongs to the peptidase M20A family.</text>
</comment>
<evidence type="ECO:0008006" key="7">
    <source>
        <dbReference type="Google" id="ProtNLM"/>
    </source>
</evidence>
<dbReference type="PANTHER" id="PTHR45962:SF1">
    <property type="entry name" value="N-FATTY-ACYL-AMINO ACID SYNTHASE_HYDROLASE PM20D1"/>
    <property type="match status" value="1"/>
</dbReference>
<dbReference type="GO" id="GO:0046872">
    <property type="term" value="F:metal ion binding"/>
    <property type="evidence" value="ECO:0007669"/>
    <property type="project" value="UniProtKB-KW"/>
</dbReference>
<name>A0A645HWQ7_9ZZZZ</name>
<evidence type="ECO:0000256" key="3">
    <source>
        <dbReference type="ARBA" id="ARBA00022723"/>
    </source>
</evidence>
<dbReference type="EMBL" id="VSSQ01101911">
    <property type="protein sequence ID" value="MPN43481.1"/>
    <property type="molecule type" value="Genomic_DNA"/>
</dbReference>
<dbReference type="GO" id="GO:0008233">
    <property type="term" value="F:peptidase activity"/>
    <property type="evidence" value="ECO:0007669"/>
    <property type="project" value="UniProtKB-KW"/>
</dbReference>
<comment type="caution">
    <text evidence="6">The sequence shown here is derived from an EMBL/GenBank/DDBJ whole genome shotgun (WGS) entry which is preliminary data.</text>
</comment>
<keyword evidence="3" id="KW-0479">Metal-binding</keyword>
<dbReference type="InterPro" id="IPR002933">
    <property type="entry name" value="Peptidase_M20"/>
</dbReference>
<reference evidence="6" key="1">
    <citation type="submission" date="2019-08" db="EMBL/GenBank/DDBJ databases">
        <authorList>
            <person name="Kucharzyk K."/>
            <person name="Murdoch R.W."/>
            <person name="Higgins S."/>
            <person name="Loffler F."/>
        </authorList>
    </citation>
    <scope>NUCLEOTIDE SEQUENCE</scope>
</reference>
<evidence type="ECO:0000256" key="4">
    <source>
        <dbReference type="ARBA" id="ARBA00022801"/>
    </source>
</evidence>
<evidence type="ECO:0000313" key="6">
    <source>
        <dbReference type="EMBL" id="MPN43481.1"/>
    </source>
</evidence>
<dbReference type="Gene3D" id="1.10.150.900">
    <property type="match status" value="1"/>
</dbReference>
<keyword evidence="4" id="KW-0378">Hydrolase</keyword>
<dbReference type="AlphaFoldDB" id="A0A645HWQ7"/>
<keyword evidence="5" id="KW-0862">Zinc</keyword>
<dbReference type="GO" id="GO:0006508">
    <property type="term" value="P:proteolysis"/>
    <property type="evidence" value="ECO:0007669"/>
    <property type="project" value="UniProtKB-KW"/>
</dbReference>
<evidence type="ECO:0000256" key="5">
    <source>
        <dbReference type="ARBA" id="ARBA00022833"/>
    </source>
</evidence>
<dbReference type="SUPFAM" id="SSF53187">
    <property type="entry name" value="Zn-dependent exopeptidases"/>
    <property type="match status" value="1"/>
</dbReference>
<protein>
    <recommendedName>
        <fullName evidence="7">Peptidase M20 dimerisation domain-containing protein</fullName>
    </recommendedName>
</protein>
<organism evidence="6">
    <name type="scientific">bioreactor metagenome</name>
    <dbReference type="NCBI Taxonomy" id="1076179"/>
    <lineage>
        <taxon>unclassified sequences</taxon>
        <taxon>metagenomes</taxon>
        <taxon>ecological metagenomes</taxon>
    </lineage>
</organism>
<evidence type="ECO:0000256" key="1">
    <source>
        <dbReference type="ARBA" id="ARBA00006247"/>
    </source>
</evidence>
<keyword evidence="2" id="KW-0645">Protease</keyword>
<accession>A0A645HWQ7</accession>
<sequence length="99" mass="11311">MKSAVATAPTKISRTNSEAYRKVESAARNTLRNLKIVPYMTTVTTDSRFYEPITDGIFRFVPFRSVQEDISGMHGTNERLKLESLMEGITFFMNLIEKN</sequence>
<proteinExistence type="inferred from homology"/>
<dbReference type="PANTHER" id="PTHR45962">
    <property type="entry name" value="N-FATTY-ACYL-AMINO ACID SYNTHASE/HYDROLASE PM20D1"/>
    <property type="match status" value="1"/>
</dbReference>
<dbReference type="Pfam" id="PF01546">
    <property type="entry name" value="Peptidase_M20"/>
    <property type="match status" value="1"/>
</dbReference>
<evidence type="ECO:0000256" key="2">
    <source>
        <dbReference type="ARBA" id="ARBA00022670"/>
    </source>
</evidence>
<dbReference type="InterPro" id="IPR047177">
    <property type="entry name" value="Pept_M20A"/>
</dbReference>
<gene>
    <name evidence="6" type="ORF">SDC9_191041</name>
</gene>